<dbReference type="Proteomes" id="UP000484255">
    <property type="component" value="Unassembled WGS sequence"/>
</dbReference>
<feature type="compositionally biased region" description="Low complexity" evidence="1">
    <location>
        <begin position="134"/>
        <end position="147"/>
    </location>
</feature>
<evidence type="ECO:0008006" key="4">
    <source>
        <dbReference type="Google" id="ProtNLM"/>
    </source>
</evidence>
<dbReference type="AlphaFoldDB" id="A0A7C9TPL7"/>
<proteinExistence type="predicted"/>
<dbReference type="EMBL" id="JAAGOH010000061">
    <property type="protein sequence ID" value="NDY94026.1"/>
    <property type="molecule type" value="Genomic_DNA"/>
</dbReference>
<accession>A0A7C9TPL7</accession>
<gene>
    <name evidence="2" type="ORF">G3A44_22805</name>
</gene>
<evidence type="ECO:0000313" key="2">
    <source>
        <dbReference type="EMBL" id="NDY94026.1"/>
    </source>
</evidence>
<feature type="region of interest" description="Disordered" evidence="1">
    <location>
        <begin position="120"/>
        <end position="147"/>
    </location>
</feature>
<dbReference type="RefSeq" id="WP_163460046.1">
    <property type="nucleotide sequence ID" value="NZ_JAAGOH010000061.1"/>
</dbReference>
<reference evidence="2 3" key="1">
    <citation type="submission" date="2020-02" db="EMBL/GenBank/DDBJ databases">
        <title>Ideonella bacterium strain TBM-1.</title>
        <authorList>
            <person name="Chen W.-M."/>
        </authorList>
    </citation>
    <scope>NUCLEOTIDE SEQUENCE [LARGE SCALE GENOMIC DNA]</scope>
    <source>
        <strain evidence="2 3">TBM-1</strain>
    </source>
</reference>
<comment type="caution">
    <text evidence="2">The sequence shown here is derived from an EMBL/GenBank/DDBJ whole genome shotgun (WGS) entry which is preliminary data.</text>
</comment>
<name>A0A7C9TPL7_9BURK</name>
<evidence type="ECO:0000313" key="3">
    <source>
        <dbReference type="Proteomes" id="UP000484255"/>
    </source>
</evidence>
<sequence length="147" mass="15108">MLHAPRPLPLAQPSAEQAHALERAVAAVEDGLAALSQSLTLRDPEATEQAAAALHQTLAEAMDRFAEVARHGGVPPALRRRLARSGGQVAAQRNAVARGSQWLDRTLELLIGPAATEAAEAPPAARGGFGGASPFGSGPRSSGWAQA</sequence>
<evidence type="ECO:0000256" key="1">
    <source>
        <dbReference type="SAM" id="MobiDB-lite"/>
    </source>
</evidence>
<organism evidence="2 3">
    <name type="scientific">Ideonella livida</name>
    <dbReference type="NCBI Taxonomy" id="2707176"/>
    <lineage>
        <taxon>Bacteria</taxon>
        <taxon>Pseudomonadati</taxon>
        <taxon>Pseudomonadota</taxon>
        <taxon>Betaproteobacteria</taxon>
        <taxon>Burkholderiales</taxon>
        <taxon>Sphaerotilaceae</taxon>
        <taxon>Ideonella</taxon>
    </lineage>
</organism>
<keyword evidence="3" id="KW-1185">Reference proteome</keyword>
<protein>
    <recommendedName>
        <fullName evidence="4">Flagellar protein FlgN</fullName>
    </recommendedName>
</protein>